<sequence>MLADEKAQTIKTTEGLLEQAKERALRAVSEMAELGAKLEQLRREREEAAAKAREALAAQAAKKAEEAAAAAAAGPQQPPSAALRKAIGEALAACAEAPVLVAKLCGVLDELLEGRARAAAAGPAGGRPPPPRKAVAAASSAAGPAQATAPAPDVGAQQVWRDFTQGLDDPDKRKVAEVLVKECTTQAAKKGGCAEWEYDERVGPRPRRRNAENEKVPASLWGFV</sequence>
<feature type="region of interest" description="Disordered" evidence="2">
    <location>
        <begin position="63"/>
        <end position="83"/>
    </location>
</feature>
<name>A0ABN9P9Y9_9DINO</name>
<feature type="region of interest" description="Disordered" evidence="2">
    <location>
        <begin position="118"/>
        <end position="155"/>
    </location>
</feature>
<evidence type="ECO:0000256" key="1">
    <source>
        <dbReference type="SAM" id="Coils"/>
    </source>
</evidence>
<feature type="region of interest" description="Disordered" evidence="2">
    <location>
        <begin position="205"/>
        <end position="224"/>
    </location>
</feature>
<dbReference type="PRINTS" id="PR01852">
    <property type="entry name" value="SIBAPROTEIN"/>
</dbReference>
<feature type="compositionally biased region" description="Low complexity" evidence="2">
    <location>
        <begin position="63"/>
        <end position="73"/>
    </location>
</feature>
<dbReference type="InterPro" id="IPR009148">
    <property type="entry name" value="PcsB-like"/>
</dbReference>
<proteinExistence type="predicted"/>
<organism evidence="3 4">
    <name type="scientific">Prorocentrum cordatum</name>
    <dbReference type="NCBI Taxonomy" id="2364126"/>
    <lineage>
        <taxon>Eukaryota</taxon>
        <taxon>Sar</taxon>
        <taxon>Alveolata</taxon>
        <taxon>Dinophyceae</taxon>
        <taxon>Prorocentrales</taxon>
        <taxon>Prorocentraceae</taxon>
        <taxon>Prorocentrum</taxon>
    </lineage>
</organism>
<feature type="coiled-coil region" evidence="1">
    <location>
        <begin position="3"/>
        <end position="58"/>
    </location>
</feature>
<reference evidence="3" key="1">
    <citation type="submission" date="2023-10" db="EMBL/GenBank/DDBJ databases">
        <authorList>
            <person name="Chen Y."/>
            <person name="Shah S."/>
            <person name="Dougan E. K."/>
            <person name="Thang M."/>
            <person name="Chan C."/>
        </authorList>
    </citation>
    <scope>NUCLEOTIDE SEQUENCE [LARGE SCALE GENOMIC DNA]</scope>
</reference>
<dbReference type="Proteomes" id="UP001189429">
    <property type="component" value="Unassembled WGS sequence"/>
</dbReference>
<protein>
    <submittedName>
        <fullName evidence="3">Uncharacterized protein</fullName>
    </submittedName>
</protein>
<evidence type="ECO:0000313" key="4">
    <source>
        <dbReference type="Proteomes" id="UP001189429"/>
    </source>
</evidence>
<keyword evidence="4" id="KW-1185">Reference proteome</keyword>
<evidence type="ECO:0000256" key="2">
    <source>
        <dbReference type="SAM" id="MobiDB-lite"/>
    </source>
</evidence>
<evidence type="ECO:0000313" key="3">
    <source>
        <dbReference type="EMBL" id="CAK0788138.1"/>
    </source>
</evidence>
<gene>
    <name evidence="3" type="ORF">PCOR1329_LOCUS94</name>
</gene>
<keyword evidence="1" id="KW-0175">Coiled coil</keyword>
<feature type="compositionally biased region" description="Basic and acidic residues" evidence="2">
    <location>
        <begin position="205"/>
        <end position="215"/>
    </location>
</feature>
<dbReference type="EMBL" id="CAUYUJ010000002">
    <property type="protein sequence ID" value="CAK0788138.1"/>
    <property type="molecule type" value="Genomic_DNA"/>
</dbReference>
<comment type="caution">
    <text evidence="3">The sequence shown here is derived from an EMBL/GenBank/DDBJ whole genome shotgun (WGS) entry which is preliminary data.</text>
</comment>
<accession>A0ABN9P9Y9</accession>
<feature type="compositionally biased region" description="Low complexity" evidence="2">
    <location>
        <begin position="133"/>
        <end position="152"/>
    </location>
</feature>